<dbReference type="Proteomes" id="UP000318470">
    <property type="component" value="Segment"/>
</dbReference>
<keyword evidence="3" id="KW-1185">Reference proteome</keyword>
<protein>
    <submittedName>
        <fullName evidence="2">Uncharacterized protein</fullName>
    </submittedName>
</protein>
<evidence type="ECO:0000313" key="2">
    <source>
        <dbReference type="EMBL" id="QDB73207.1"/>
    </source>
</evidence>
<feature type="transmembrane region" description="Helical" evidence="1">
    <location>
        <begin position="28"/>
        <end position="45"/>
    </location>
</feature>
<dbReference type="EMBL" id="MK795384">
    <property type="protein sequence ID" value="QDB73207.1"/>
    <property type="molecule type" value="Genomic_DNA"/>
</dbReference>
<dbReference type="KEGG" id="vg:55616044"/>
<dbReference type="GeneID" id="55616044"/>
<keyword evidence="1" id="KW-0472">Membrane</keyword>
<sequence>MFAFVIIVQLVFVIAGFASCEKQYRSDFGVFVVFVFLVEILVSIFNQGQIS</sequence>
<name>A0A4Y5TX84_9CAUD</name>
<proteinExistence type="predicted"/>
<evidence type="ECO:0000313" key="3">
    <source>
        <dbReference type="Proteomes" id="UP000318470"/>
    </source>
</evidence>
<accession>A0A4Y5TX84</accession>
<keyword evidence="1" id="KW-0812">Transmembrane</keyword>
<keyword evidence="1" id="KW-1133">Transmembrane helix</keyword>
<organism evidence="2 3">
    <name type="scientific">Vibrio phage VAP7</name>
    <dbReference type="NCBI Taxonomy" id="2584487"/>
    <lineage>
        <taxon>Viruses</taxon>
        <taxon>Duplodnaviria</taxon>
        <taxon>Heunggongvirae</taxon>
        <taxon>Uroviricota</taxon>
        <taxon>Caudoviricetes</taxon>
        <taxon>Pantevenvirales</taxon>
        <taxon>Ackermannviridae</taxon>
        <taxon>Vapseptimavirus</taxon>
        <taxon>Vapseptimavirus VAP7</taxon>
    </lineage>
</organism>
<dbReference type="RefSeq" id="YP_009845681.1">
    <property type="nucleotide sequence ID" value="NC_048765.1"/>
</dbReference>
<evidence type="ECO:0000256" key="1">
    <source>
        <dbReference type="SAM" id="Phobius"/>
    </source>
</evidence>
<reference evidence="2 3" key="1">
    <citation type="submission" date="2019-04" db="EMBL/GenBank/DDBJ databases">
        <authorList>
            <person name="Gao M."/>
            <person name="Bai C."/>
            <person name="Tong Y."/>
            <person name="Xu X."/>
        </authorList>
    </citation>
    <scope>NUCLEOTIDE SEQUENCE [LARGE SCALE GENOMIC DNA]</scope>
    <source>
        <strain evidence="2 3">Vibrio alginolyticus VA1</strain>
    </source>
</reference>